<feature type="transmembrane region" description="Helical" evidence="1">
    <location>
        <begin position="267"/>
        <end position="287"/>
    </location>
</feature>
<sequence length="458" mass="52188">MVALTVSTRNERGFQHQRLITRYGPIIVSFLCGWLFGRHHERNPATTNVHTVIAPRASPTGKLPSFVKHLTDVPLRNTAHVNPDDGRPITKHQLLDPFVVPNVAGISVATIQQGQEVTLHSHMTMHEFFFVLEGSAIFTIDDEHGTQQHKHDVRPGSFAYFAPPDRHGIQVAADSPDGDLKVLGWRHPIATFLVHYGVVAGTMIMIHDAMTRNSRDRIDDRQCQTSSEALKQRQQSVAMFFLNYFWLYFLWRLVLQWKKNAALVSAEFYRQTFLCSVTIIMAALGFYTERPLLAQAFCLAVGIDQLLWYVDFVAYISWGTFPIGVTKYLFWPGTTWASRITSSHHFWTIPLVMWAAGGWHVEALPLSMVVITVNVILSWYMTPISICLKDEKDDNIYLNLNMAHEVWTDIKFQFLSLGQDTVPYLIRLLIGWSICNTIVFGFLYGLSALIYWLVPSTC</sequence>
<evidence type="ECO:0000313" key="3">
    <source>
        <dbReference type="EMBL" id="KAG7358501.1"/>
    </source>
</evidence>
<organism evidence="3 4">
    <name type="scientific">Nitzschia inconspicua</name>
    <dbReference type="NCBI Taxonomy" id="303405"/>
    <lineage>
        <taxon>Eukaryota</taxon>
        <taxon>Sar</taxon>
        <taxon>Stramenopiles</taxon>
        <taxon>Ochrophyta</taxon>
        <taxon>Bacillariophyta</taxon>
        <taxon>Bacillariophyceae</taxon>
        <taxon>Bacillariophycidae</taxon>
        <taxon>Bacillariales</taxon>
        <taxon>Bacillariaceae</taxon>
        <taxon>Nitzschia</taxon>
    </lineage>
</organism>
<dbReference type="Proteomes" id="UP000693970">
    <property type="component" value="Unassembled WGS sequence"/>
</dbReference>
<feature type="transmembrane region" description="Helical" evidence="1">
    <location>
        <begin position="20"/>
        <end position="37"/>
    </location>
</feature>
<gene>
    <name evidence="3" type="ORF">IV203_015090</name>
</gene>
<dbReference type="OrthoDB" id="17763at2759"/>
<feature type="transmembrane region" description="Helical" evidence="1">
    <location>
        <begin position="307"/>
        <end position="330"/>
    </location>
</feature>
<feature type="transmembrane region" description="Helical" evidence="1">
    <location>
        <begin position="189"/>
        <end position="207"/>
    </location>
</feature>
<feature type="transmembrane region" description="Helical" evidence="1">
    <location>
        <begin position="424"/>
        <end position="454"/>
    </location>
</feature>
<accession>A0A9K3LD46</accession>
<keyword evidence="4" id="KW-1185">Reference proteome</keyword>
<feature type="domain" description="Cupin type-2" evidence="2">
    <location>
        <begin position="108"/>
        <end position="175"/>
    </location>
</feature>
<feature type="transmembrane region" description="Helical" evidence="1">
    <location>
        <begin position="237"/>
        <end position="255"/>
    </location>
</feature>
<keyword evidence="1" id="KW-0812">Transmembrane</keyword>
<evidence type="ECO:0000256" key="1">
    <source>
        <dbReference type="SAM" id="Phobius"/>
    </source>
</evidence>
<dbReference type="AlphaFoldDB" id="A0A9K3LD46"/>
<keyword evidence="1" id="KW-1133">Transmembrane helix</keyword>
<evidence type="ECO:0000313" key="4">
    <source>
        <dbReference type="Proteomes" id="UP000693970"/>
    </source>
</evidence>
<protein>
    <submittedName>
        <fullName evidence="3">Cupin domain containing protein</fullName>
    </submittedName>
</protein>
<proteinExistence type="predicted"/>
<keyword evidence="1" id="KW-0472">Membrane</keyword>
<feature type="transmembrane region" description="Helical" evidence="1">
    <location>
        <begin position="351"/>
        <end position="380"/>
    </location>
</feature>
<dbReference type="InterPro" id="IPR013096">
    <property type="entry name" value="Cupin_2"/>
</dbReference>
<name>A0A9K3LD46_9STRA</name>
<reference evidence="3" key="1">
    <citation type="journal article" date="2021" name="Sci. Rep.">
        <title>Diploid genomic architecture of Nitzschia inconspicua, an elite biomass production diatom.</title>
        <authorList>
            <person name="Oliver A."/>
            <person name="Podell S."/>
            <person name="Pinowska A."/>
            <person name="Traller J.C."/>
            <person name="Smith S.R."/>
            <person name="McClure R."/>
            <person name="Beliaev A."/>
            <person name="Bohutskyi P."/>
            <person name="Hill E.A."/>
            <person name="Rabines A."/>
            <person name="Zheng H."/>
            <person name="Allen L.Z."/>
            <person name="Kuo A."/>
            <person name="Grigoriev I.V."/>
            <person name="Allen A.E."/>
            <person name="Hazlebeck D."/>
            <person name="Allen E.E."/>
        </authorList>
    </citation>
    <scope>NUCLEOTIDE SEQUENCE</scope>
    <source>
        <strain evidence="3">Hildebrandi</strain>
    </source>
</reference>
<reference evidence="3" key="2">
    <citation type="submission" date="2021-04" db="EMBL/GenBank/DDBJ databases">
        <authorList>
            <person name="Podell S."/>
        </authorList>
    </citation>
    <scope>NUCLEOTIDE SEQUENCE</scope>
    <source>
        <strain evidence="3">Hildebrandi</strain>
    </source>
</reference>
<evidence type="ECO:0000259" key="2">
    <source>
        <dbReference type="Pfam" id="PF07883"/>
    </source>
</evidence>
<dbReference type="Pfam" id="PF07883">
    <property type="entry name" value="Cupin_2"/>
    <property type="match status" value="1"/>
</dbReference>
<comment type="caution">
    <text evidence="3">The sequence shown here is derived from an EMBL/GenBank/DDBJ whole genome shotgun (WGS) entry which is preliminary data.</text>
</comment>
<dbReference type="EMBL" id="JAGRRH010000014">
    <property type="protein sequence ID" value="KAG7358501.1"/>
    <property type="molecule type" value="Genomic_DNA"/>
</dbReference>